<reference evidence="2 3" key="1">
    <citation type="journal article" date="2023" name="bioRxiv">
        <title>Conserved and derived expression patterns and positive selection on dental genes reveal complex evolutionary context of ever-growing rodent molars.</title>
        <authorList>
            <person name="Calamari Z.T."/>
            <person name="Song A."/>
            <person name="Cohen E."/>
            <person name="Akter M."/>
            <person name="Roy R.D."/>
            <person name="Hallikas O."/>
            <person name="Christensen M.M."/>
            <person name="Li P."/>
            <person name="Marangoni P."/>
            <person name="Jernvall J."/>
            <person name="Klein O.D."/>
        </authorList>
    </citation>
    <scope>NUCLEOTIDE SEQUENCE [LARGE SCALE GENOMIC DNA]</scope>
    <source>
        <strain evidence="2">V071</strain>
    </source>
</reference>
<comment type="similarity">
    <text evidence="1">Belongs to the phosphatase 2A regulatory subunit B56 family.</text>
</comment>
<organism evidence="2 3">
    <name type="scientific">Myodes glareolus</name>
    <name type="common">Bank vole</name>
    <name type="synonym">Clethrionomys glareolus</name>
    <dbReference type="NCBI Taxonomy" id="447135"/>
    <lineage>
        <taxon>Eukaryota</taxon>
        <taxon>Metazoa</taxon>
        <taxon>Chordata</taxon>
        <taxon>Craniata</taxon>
        <taxon>Vertebrata</taxon>
        <taxon>Euteleostomi</taxon>
        <taxon>Mammalia</taxon>
        <taxon>Eutheria</taxon>
        <taxon>Euarchontoglires</taxon>
        <taxon>Glires</taxon>
        <taxon>Rodentia</taxon>
        <taxon>Myomorpha</taxon>
        <taxon>Muroidea</taxon>
        <taxon>Cricetidae</taxon>
        <taxon>Arvicolinae</taxon>
        <taxon>Myodes</taxon>
    </lineage>
</organism>
<dbReference type="Pfam" id="PF01603">
    <property type="entry name" value="B56"/>
    <property type="match status" value="1"/>
</dbReference>
<dbReference type="SUPFAM" id="SSF48371">
    <property type="entry name" value="ARM repeat"/>
    <property type="match status" value="1"/>
</dbReference>
<dbReference type="PANTHER" id="PTHR10257">
    <property type="entry name" value="SERINE/THREONINE PROTEIN PHOSPHATASE 2A PP2A REGULATORY SUBUNIT B"/>
    <property type="match status" value="1"/>
</dbReference>
<dbReference type="GO" id="GO:0005829">
    <property type="term" value="C:cytosol"/>
    <property type="evidence" value="ECO:0007669"/>
    <property type="project" value="TreeGrafter"/>
</dbReference>
<dbReference type="InterPro" id="IPR016024">
    <property type="entry name" value="ARM-type_fold"/>
</dbReference>
<protein>
    <submittedName>
        <fullName evidence="2">Uncharacterized protein</fullName>
    </submittedName>
</protein>
<keyword evidence="3" id="KW-1185">Reference proteome</keyword>
<comment type="caution">
    <text evidence="2">The sequence shown here is derived from an EMBL/GenBank/DDBJ whole genome shotgun (WGS) entry which is preliminary data.</text>
</comment>
<dbReference type="GO" id="GO:0007165">
    <property type="term" value="P:signal transduction"/>
    <property type="evidence" value="ECO:0007669"/>
    <property type="project" value="InterPro"/>
</dbReference>
<accession>A0AAW0HKR3</accession>
<name>A0AAW0HKR3_MYOGA</name>
<evidence type="ECO:0000256" key="1">
    <source>
        <dbReference type="ARBA" id="ARBA00009745"/>
    </source>
</evidence>
<sequence length="264" mass="29075">INELPVAEPGHQVLDDWLSVPCLIHLGSKEGPCREPDEKVDSGNDVPPADQEKLFIQKLRQCCVLFDFVSDPLSDLKWKEVKRAALSEMVEYITHNRNVITEPIYPEVVHMSLSSETTFPIPFGSLPEVQVPRYPGSCRSRPLGMPCSTPCSSAIPVVIDTPAACLTETLTSLGSSMGHSNMAEYTEKVRVFLGKYGPAMVPYSIENSKKDRDHSTRQVYLLLLWQDQGEETGPSVWPCDTCVKMVAGGPGPSGPYNTISVVRV</sequence>
<gene>
    <name evidence="2" type="ORF">U0070_017452</name>
</gene>
<proteinExistence type="inferred from homology"/>
<feature type="non-terminal residue" evidence="2">
    <location>
        <position position="1"/>
    </location>
</feature>
<dbReference type="InterPro" id="IPR002554">
    <property type="entry name" value="PP2A_B56"/>
</dbReference>
<feature type="non-terminal residue" evidence="2">
    <location>
        <position position="264"/>
    </location>
</feature>
<evidence type="ECO:0000313" key="3">
    <source>
        <dbReference type="Proteomes" id="UP001488838"/>
    </source>
</evidence>
<dbReference type="InterPro" id="IPR011989">
    <property type="entry name" value="ARM-like"/>
</dbReference>
<dbReference type="GO" id="GO:0000159">
    <property type="term" value="C:protein phosphatase type 2A complex"/>
    <property type="evidence" value="ECO:0007669"/>
    <property type="project" value="InterPro"/>
</dbReference>
<dbReference type="AlphaFoldDB" id="A0AAW0HKR3"/>
<dbReference type="PANTHER" id="PTHR10257:SF3">
    <property type="entry name" value="SERINE_THREONINE-PROTEIN PHOSPHATASE 2A 56 KDA REGULATORY SUBUNIT GAMMA ISOFORM"/>
    <property type="match status" value="1"/>
</dbReference>
<dbReference type="EMBL" id="JBBHLL010000476">
    <property type="protein sequence ID" value="KAK7802118.1"/>
    <property type="molecule type" value="Genomic_DNA"/>
</dbReference>
<dbReference type="GO" id="GO:0005634">
    <property type="term" value="C:nucleus"/>
    <property type="evidence" value="ECO:0007669"/>
    <property type="project" value="TreeGrafter"/>
</dbReference>
<dbReference type="Proteomes" id="UP001488838">
    <property type="component" value="Unassembled WGS sequence"/>
</dbReference>
<dbReference type="GO" id="GO:0072542">
    <property type="term" value="F:protein phosphatase activator activity"/>
    <property type="evidence" value="ECO:0007669"/>
    <property type="project" value="TreeGrafter"/>
</dbReference>
<evidence type="ECO:0000313" key="2">
    <source>
        <dbReference type="EMBL" id="KAK7802118.1"/>
    </source>
</evidence>
<dbReference type="Gene3D" id="1.25.10.10">
    <property type="entry name" value="Leucine-rich Repeat Variant"/>
    <property type="match status" value="1"/>
</dbReference>